<evidence type="ECO:0000313" key="1">
    <source>
        <dbReference type="EMBL" id="EAT15529.1"/>
    </source>
</evidence>
<organism evidence="1 2">
    <name type="scientific">Desulfuromonas acetoxidans (strain DSM 684 / 11070)</name>
    <dbReference type="NCBI Taxonomy" id="281689"/>
    <lineage>
        <taxon>Bacteria</taxon>
        <taxon>Pseudomonadati</taxon>
        <taxon>Thermodesulfobacteriota</taxon>
        <taxon>Desulfuromonadia</taxon>
        <taxon>Desulfuromonadales</taxon>
        <taxon>Desulfuromonadaceae</taxon>
        <taxon>Desulfuromonas</taxon>
    </lineage>
</organism>
<proteinExistence type="predicted"/>
<sequence length="705" mass="74583">MAALLLGLSACGGGGSSSSSTSNDGAEMVTGVFVDSPVAGIDYTCSSGDSGITNAAGEFSCPSGDSVEFFLGGYSLGSCDVDEIVSPFDLYPESEAAAANVAQLLQTVDADGDPSNGITIPEDFSELDETSVLPTSPDFDQEIAADLGEPLVDETDALDHLNGTVLTTLLAGQTFYTTIYDQTGTLEQWVINADATSATWTELVGGSESGTVSLTIESMSFTATDSEGSSTMTVDVVTDTYLDVSGDPGTPDRLYFDRTAAEDYFQVDIEPLVSILAGQTFYTTIYDQTGTLEQWVINADATSATWTELVGGSDSGTVSMTLDGMSFVVTDNEGAMALTVDVVTETYLDVSGDTGAPDRLYFDRAAAEGYFQVAIEPLLSILAGQTFYTTLYDQTGTLEKWVFNADATSATWTELVGGSDSGIVSTTLDGMSFVVTDSEGAMTLTVDVVTDTYLDVSGDAGSPDRLYFDRAAAEDYFQVEDLSASILGGWRISGTGDDFLAINFYADGTYAHMEVDQDDTTEISGMEWGTYSIDETTGLVTVAQTVDYNGDTGLTDFVGTPDVYVDIAGDVATLSIDSDGDGIIDELITASRIESNRVLGSWRIFSTPDDFLAFNFYADGTYAHMEVDQDDATEISGMEWGTYSIDETTGLMTVTQTVDYNGDTGLTDFVGTPDLYVDVAGDVAILSIDSDGDGIIDELITAERQ</sequence>
<reference evidence="1" key="1">
    <citation type="submission" date="2006-05" db="EMBL/GenBank/DDBJ databases">
        <title>Annotation of the draft genome assembly of Desulfuromonas acetoxidans DSM 684.</title>
        <authorList>
            <consortium name="US DOE Joint Genome Institute (JGI-ORNL)"/>
            <person name="Larimer F."/>
            <person name="Land M."/>
            <person name="Hauser L."/>
        </authorList>
    </citation>
    <scope>NUCLEOTIDE SEQUENCE [LARGE SCALE GENOMIC DNA]</scope>
    <source>
        <strain evidence="1">DSM 684</strain>
    </source>
</reference>
<dbReference type="EMBL" id="AAEW02000010">
    <property type="protein sequence ID" value="EAT15529.1"/>
    <property type="molecule type" value="Genomic_DNA"/>
</dbReference>
<dbReference type="AlphaFoldDB" id="Q1JYW5"/>
<comment type="caution">
    <text evidence="1">The sequence shown here is derived from an EMBL/GenBank/DDBJ whole genome shotgun (WGS) entry which is preliminary data.</text>
</comment>
<protein>
    <submittedName>
        <fullName evidence="1">Uncharacterized protein</fullName>
    </submittedName>
</protein>
<evidence type="ECO:0000313" key="2">
    <source>
        <dbReference type="Proteomes" id="UP000005695"/>
    </source>
</evidence>
<reference evidence="1" key="2">
    <citation type="submission" date="2006-05" db="EMBL/GenBank/DDBJ databases">
        <title>Sequencing of the draft genome and assembly of Desulfuromonas acetoxidans DSM 684.</title>
        <authorList>
            <consortium name="US DOE Joint Genome Institute (JGI-PGF)"/>
            <person name="Copeland A."/>
            <person name="Lucas S."/>
            <person name="Lapidus A."/>
            <person name="Barry K."/>
            <person name="Detter J.C."/>
            <person name="Glavina del Rio T."/>
            <person name="Hammon N."/>
            <person name="Israni S."/>
            <person name="Dalin E."/>
            <person name="Tice H."/>
            <person name="Bruce D."/>
            <person name="Pitluck S."/>
            <person name="Richardson P."/>
        </authorList>
    </citation>
    <scope>NUCLEOTIDE SEQUENCE [LARGE SCALE GENOMIC DNA]</scope>
    <source>
        <strain evidence="1">DSM 684</strain>
    </source>
</reference>
<keyword evidence="2" id="KW-1185">Reference proteome</keyword>
<dbReference type="Proteomes" id="UP000005695">
    <property type="component" value="Unassembled WGS sequence"/>
</dbReference>
<gene>
    <name evidence="1" type="ORF">Dace_1391</name>
</gene>
<accession>Q1JYW5</accession>
<name>Q1JYW5_DESA6</name>